<dbReference type="Pfam" id="PF16415">
    <property type="entry name" value="CNOT1_CAF1_bind"/>
    <property type="match status" value="1"/>
</dbReference>
<keyword evidence="3" id="KW-0805">Transcription regulation</keyword>
<dbReference type="GO" id="GO:0000288">
    <property type="term" value="P:nuclear-transcribed mRNA catabolic process, deadenylation-dependent decay"/>
    <property type="evidence" value="ECO:0007669"/>
    <property type="project" value="TreeGrafter"/>
</dbReference>
<dbReference type="Gene3D" id="1.25.40.800">
    <property type="match status" value="1"/>
</dbReference>
<protein>
    <submittedName>
        <fullName evidence="11">Ccr4-not transcription complex, putative</fullName>
    </submittedName>
</protein>
<name>C5LDT4_PERM5</name>
<dbReference type="GO" id="GO:0005634">
    <property type="term" value="C:nucleus"/>
    <property type="evidence" value="ECO:0007669"/>
    <property type="project" value="UniProtKB-SubCell"/>
</dbReference>
<feature type="region of interest" description="Disordered" evidence="6">
    <location>
        <begin position="511"/>
        <end position="555"/>
    </location>
</feature>
<dbReference type="FunCoup" id="C5LDT4">
    <property type="interactions" value="843"/>
</dbReference>
<feature type="compositionally biased region" description="Low complexity" evidence="6">
    <location>
        <begin position="590"/>
        <end position="599"/>
    </location>
</feature>
<feature type="region of interest" description="Disordered" evidence="6">
    <location>
        <begin position="236"/>
        <end position="272"/>
    </location>
</feature>
<comment type="subcellular location">
    <subcellularLocation>
        <location evidence="1">Nucleus</location>
    </subcellularLocation>
</comment>
<evidence type="ECO:0000256" key="6">
    <source>
        <dbReference type="SAM" id="MobiDB-lite"/>
    </source>
</evidence>
<dbReference type="Gene3D" id="1.25.40.180">
    <property type="match status" value="1"/>
</dbReference>
<feature type="compositionally biased region" description="Polar residues" evidence="6">
    <location>
        <begin position="258"/>
        <end position="271"/>
    </location>
</feature>
<dbReference type="InterPro" id="IPR038535">
    <property type="entry name" value="CNOT1_TTP_bind_sf"/>
</dbReference>
<evidence type="ECO:0000256" key="2">
    <source>
        <dbReference type="ARBA" id="ARBA00022491"/>
    </source>
</evidence>
<dbReference type="Pfam" id="PF12842">
    <property type="entry name" value="DUF3819"/>
    <property type="match status" value="1"/>
</dbReference>
<sequence length="1913" mass="213826">MSEPPSDQNSSNPLEDTVNKLFNRLYNGEMSTQDLVNMMLQFSREPDVGTPPTNRQIFEHMIVNLCDELRFITRYPSNELRITAELIGQLLRFDLVSQVHKKVILETKEYTPLQICMRVILDSLKRPPYSRMFRFGVLIVEQFLDRIARWPQMCAALVAERGVGPQFKSCYPDYYDYLVELLNAIPAEYRDRPVIDHSLLLQQWIHLPPAPELYPPPLQEKEERELHAARVAAFKAGKPMPPPRRELPAAAVPEKARSSSPESRGGSQEPSQPVIIPVDRILSDEKAMAGIAIPPDWFCDLTMQTFNALTPQNLREKAAELRENLKPEYFQWFSMYMVKSRVAKEVNLQPLFLKFLDALGQNKLIDFVTQSTFTLLHLLLSDDALDMAVVSPAHRTALKNLGTWLGSITIGRNRALKAKDLDLKQLLLDSYSSGRLTATLPLACKILESLKDSRTYRPPNPWSNAQLSLLAEIHDIPNLRTNLVFEIELLAKKLDLSPSFREYKKTDLLAGRTMPEGSPDVSKGPHPLAVGRTEPTPRPAVGIPPPAGHPGGPSPQVDFSQRIANAMNMANLWQQGQVAATSPPQPRMSPVPAAAQQPMGAPPIPVPSVASMQPASSFAAQAKSSPAAAAPAGDNEGFILPNLPSLVIIDPNVELFRLQPKLKPIVPLAMDRAIRDIVTAVVERSVSIATLTTKQVVLKDLAMEPDEQVVRKAAQLMVSNLAGALALVTCREPLRLSLTNHLKALLNPGNAAPPQDYQENALIEQVISTVTTDNLELGCQLIERIVCERAVKEIDVVFQPAYEARQRHREKYGPSGPQFVDSEFYDVSGTWPNSLPSSLRPRPGPLPARELRVYRDFLTKVRPPATGGVPPPMSGAVPADIQRRIVGAPPGVMQPSAPQPPALPSLVQVQSIVKQLHAQVMYGWERGAPWTSWQASGAVHQLESLPTEGPQGKVWRFTKILLTTGLEEVIARAATNERVLTMPEISDTQRPQLDSFYALVGLCSLTAPSEEASAPSAGLTGWQLLLKNLDEILKHDPGLATVVVSHVLKEMNRKFDQLAAMYVGVNVLAEKTKTDAAAAVAIKQQLQWSQSHVTEAHVRLEIHLAMLGVVLQTVGASSEDTALRVVQTPLLAFCVELLHRKLLGHTSEYYGQTPFATQRLRGRPSSWSVRGHRYSLVKESEVDTILQRLLTEYKSPQNTMFVVTFLQLVLNKMRISTVQSWVHSIEVIQRIGLRLREQMQHPGSHLSTLEKQLAMTTAQFVEACKHSAQVLYPDRVLQYRRALTLNKAPQNAVPPEAIHYLAIHVPPSSQLQPPSSTKSLVDNVPEATKASYIDAFDAWRKKTSKEANLPCELPSTKDELKRLKINYLNEYFISKGRPVGTNDQPSWFPSFLAVVLSHVVDLATMETADANRDSENPEKSTHETELKFDAIDCFASLVVLLTLDPTRPVEGGDSPMPVSSTVEYNAIRMLHKALEMISRHIWTDANASGDKFNQRFYTRMISELLQYHSIRLQGCLDARVSREVQYKEALRGPQPIDPLSEKYLCAILSAFAKTLSWVGPGQVPQFVFGWASLLTDDKFFPRLMQVRGQRGWLAASRLIQQLLRFIVPYLSNSKETPLEDGLARKVPEPIKVLYTGLLKIWMTAIQEDYPEFLSDFQFGLVSELPENCVQAKNMILCAFPRGMKLPDPFALDLQVDTLPDMRITPRLLLPETTVLEQAGLLQLIDEYVKVRDRSLLDTLKKRLQGPVGYNHTVMTALVEYIGIRLPIVCPTYEQAVKVGGNVQVEILMFMACNLDPEGRYIFLSTIVNFLRFPNSHTHYFSCLILNLFGDAPVASVREQIARILLERLIVRRPHPWGLLITFIELVKNPRYRFWEHPFMQNPDIEKLFRTVAMTCVATLPSPGSQQAVASNRA</sequence>
<evidence type="ECO:0000259" key="7">
    <source>
        <dbReference type="Pfam" id="PF04054"/>
    </source>
</evidence>
<keyword evidence="2" id="KW-0678">Repressor</keyword>
<evidence type="ECO:0000259" key="10">
    <source>
        <dbReference type="Pfam" id="PF16417"/>
    </source>
</evidence>
<dbReference type="OMA" id="QVEILMF"/>
<proteinExistence type="predicted"/>
<feature type="compositionally biased region" description="Pro residues" evidence="6">
    <location>
        <begin position="536"/>
        <end position="548"/>
    </location>
</feature>
<dbReference type="RefSeq" id="XP_002773282.1">
    <property type="nucleotide sequence ID" value="XM_002773236.1"/>
</dbReference>
<evidence type="ECO:0000259" key="8">
    <source>
        <dbReference type="Pfam" id="PF12842"/>
    </source>
</evidence>
<dbReference type="Pfam" id="PF16417">
    <property type="entry name" value="CNOT1_TTP_bind"/>
    <property type="match status" value="1"/>
</dbReference>
<feature type="domain" description="CCR4-Not complex component Not1 C-terminal" evidence="7">
    <location>
        <begin position="1541"/>
        <end position="1891"/>
    </location>
</feature>
<reference evidence="11 12" key="1">
    <citation type="submission" date="2008-07" db="EMBL/GenBank/DDBJ databases">
        <authorList>
            <person name="El-Sayed N."/>
            <person name="Caler E."/>
            <person name="Inman J."/>
            <person name="Amedeo P."/>
            <person name="Hass B."/>
            <person name="Wortman J."/>
        </authorList>
    </citation>
    <scope>NUCLEOTIDE SEQUENCE [LARGE SCALE GENOMIC DNA]</scope>
    <source>
        <strain evidence="12">ATCC 50983 / TXsc</strain>
    </source>
</reference>
<dbReference type="GO" id="GO:0000932">
    <property type="term" value="C:P-body"/>
    <property type="evidence" value="ECO:0007669"/>
    <property type="project" value="TreeGrafter"/>
</dbReference>
<dbReference type="GO" id="GO:0030015">
    <property type="term" value="C:CCR4-NOT core complex"/>
    <property type="evidence" value="ECO:0007669"/>
    <property type="project" value="InterPro"/>
</dbReference>
<dbReference type="InterPro" id="IPR007196">
    <property type="entry name" value="CCR4-Not_Not1_C"/>
</dbReference>
<dbReference type="GO" id="GO:0060090">
    <property type="term" value="F:molecular adaptor activity"/>
    <property type="evidence" value="ECO:0007669"/>
    <property type="project" value="TreeGrafter"/>
</dbReference>
<dbReference type="Pfam" id="PF04054">
    <property type="entry name" value="Not1"/>
    <property type="match status" value="1"/>
</dbReference>
<keyword evidence="5" id="KW-0539">Nucleus</keyword>
<dbReference type="GeneID" id="9050636"/>
<dbReference type="InterPro" id="IPR032193">
    <property type="entry name" value="CNOT1_TTP_bind"/>
</dbReference>
<gene>
    <name evidence="11" type="ORF">Pmar_PMAR026532</name>
</gene>
<keyword evidence="12" id="KW-1185">Reference proteome</keyword>
<dbReference type="InterPro" id="IPR040398">
    <property type="entry name" value="Not1"/>
</dbReference>
<keyword evidence="4" id="KW-0804">Transcription</keyword>
<evidence type="ECO:0000313" key="11">
    <source>
        <dbReference type="EMBL" id="EER05098.1"/>
    </source>
</evidence>
<dbReference type="PANTHER" id="PTHR13162:SF8">
    <property type="entry name" value="CCR4-NOT TRANSCRIPTION COMPLEX SUBUNIT 1"/>
    <property type="match status" value="1"/>
</dbReference>
<dbReference type="Proteomes" id="UP000007800">
    <property type="component" value="Unassembled WGS sequence"/>
</dbReference>
<evidence type="ECO:0000256" key="4">
    <source>
        <dbReference type="ARBA" id="ARBA00023163"/>
    </source>
</evidence>
<dbReference type="PANTHER" id="PTHR13162">
    <property type="entry name" value="CCR4-NOT TRANSCRIPTION COMPLEX"/>
    <property type="match status" value="1"/>
</dbReference>
<evidence type="ECO:0000256" key="3">
    <source>
        <dbReference type="ARBA" id="ARBA00023015"/>
    </source>
</evidence>
<dbReference type="GO" id="GO:0017148">
    <property type="term" value="P:negative regulation of translation"/>
    <property type="evidence" value="ECO:0007669"/>
    <property type="project" value="InterPro"/>
</dbReference>
<accession>C5LDT4</accession>
<feature type="domain" description="CCR4-NOT transcription complex subunit 1 TTP binding" evidence="10">
    <location>
        <begin position="6"/>
        <end position="159"/>
    </location>
</feature>
<dbReference type="EMBL" id="GG681070">
    <property type="protein sequence ID" value="EER05098.1"/>
    <property type="molecule type" value="Genomic_DNA"/>
</dbReference>
<evidence type="ECO:0000256" key="5">
    <source>
        <dbReference type="ARBA" id="ARBA00023242"/>
    </source>
</evidence>
<evidence type="ECO:0000256" key="1">
    <source>
        <dbReference type="ARBA" id="ARBA00004123"/>
    </source>
</evidence>
<dbReference type="InterPro" id="IPR032191">
    <property type="entry name" value="CNOT1_CAF1_bind"/>
</dbReference>
<organism evidence="12">
    <name type="scientific">Perkinsus marinus (strain ATCC 50983 / TXsc)</name>
    <dbReference type="NCBI Taxonomy" id="423536"/>
    <lineage>
        <taxon>Eukaryota</taxon>
        <taxon>Sar</taxon>
        <taxon>Alveolata</taxon>
        <taxon>Perkinsozoa</taxon>
        <taxon>Perkinsea</taxon>
        <taxon>Perkinsida</taxon>
        <taxon>Perkinsidae</taxon>
        <taxon>Perkinsus</taxon>
    </lineage>
</organism>
<dbReference type="InterPro" id="IPR024557">
    <property type="entry name" value="CNOT1_dom_4"/>
</dbReference>
<evidence type="ECO:0000313" key="12">
    <source>
        <dbReference type="Proteomes" id="UP000007800"/>
    </source>
</evidence>
<feature type="domain" description="CCR4-NOT transcription complex subunit 1" evidence="8">
    <location>
        <begin position="660"/>
        <end position="809"/>
    </location>
</feature>
<feature type="domain" description="CCR4-NOT transcription complex subunit 1 CAF1-binding" evidence="9">
    <location>
        <begin position="299"/>
        <end position="511"/>
    </location>
</feature>
<dbReference type="InParanoid" id="C5LDT4"/>
<dbReference type="Gene3D" id="1.25.40.790">
    <property type="match status" value="1"/>
</dbReference>
<dbReference type="OrthoDB" id="1933107at2759"/>
<dbReference type="Gene3D" id="1.25.40.840">
    <property type="entry name" value="CCR4-NOT transcription complex subunit 1 TTP binding domain"/>
    <property type="match status" value="1"/>
</dbReference>
<evidence type="ECO:0000259" key="9">
    <source>
        <dbReference type="Pfam" id="PF16415"/>
    </source>
</evidence>
<feature type="region of interest" description="Disordered" evidence="6">
    <location>
        <begin position="578"/>
        <end position="599"/>
    </location>
</feature>